<accession>A0A1C7N176</accession>
<evidence type="ECO:0000313" key="3">
    <source>
        <dbReference type="Proteomes" id="UP000093000"/>
    </source>
</evidence>
<keyword evidence="3" id="KW-1185">Reference proteome</keyword>
<keyword evidence="1" id="KW-0472">Membrane</keyword>
<protein>
    <submittedName>
        <fullName evidence="2">Uncharacterized protein</fullName>
    </submittedName>
</protein>
<proteinExistence type="predicted"/>
<dbReference type="InParanoid" id="A0A1C7N176"/>
<sequence length="153" mass="17827">MARCEVYIQSRSTGLIDMETWIRNKGSYADGIDYTGQDQRLLMKVFSGDLEENLNHTLGDLLKLLEDLMAIVNTYCAKYLNSNKLAFAKLKVFEIQCINTTITLVSSWYLTRIPKTFNERYYLLSLFELLAYLIICIVNKVICRYVRMQLILL</sequence>
<evidence type="ECO:0000313" key="2">
    <source>
        <dbReference type="EMBL" id="OBZ82761.1"/>
    </source>
</evidence>
<dbReference type="AlphaFoldDB" id="A0A1C7N176"/>
<comment type="caution">
    <text evidence="2">The sequence shown here is derived from an EMBL/GenBank/DDBJ whole genome shotgun (WGS) entry which is preliminary data.</text>
</comment>
<gene>
    <name evidence="2" type="ORF">A0J61_09193</name>
</gene>
<feature type="transmembrane region" description="Helical" evidence="1">
    <location>
        <begin position="122"/>
        <end position="142"/>
    </location>
</feature>
<name>A0A1C7N176_9FUNG</name>
<organism evidence="2 3">
    <name type="scientific">Choanephora cucurbitarum</name>
    <dbReference type="NCBI Taxonomy" id="101091"/>
    <lineage>
        <taxon>Eukaryota</taxon>
        <taxon>Fungi</taxon>
        <taxon>Fungi incertae sedis</taxon>
        <taxon>Mucoromycota</taxon>
        <taxon>Mucoromycotina</taxon>
        <taxon>Mucoromycetes</taxon>
        <taxon>Mucorales</taxon>
        <taxon>Mucorineae</taxon>
        <taxon>Choanephoraceae</taxon>
        <taxon>Choanephoroideae</taxon>
        <taxon>Choanephora</taxon>
    </lineage>
</organism>
<feature type="transmembrane region" description="Helical" evidence="1">
    <location>
        <begin position="92"/>
        <end position="110"/>
    </location>
</feature>
<dbReference type="Proteomes" id="UP000093000">
    <property type="component" value="Unassembled WGS sequence"/>
</dbReference>
<evidence type="ECO:0000256" key="1">
    <source>
        <dbReference type="SAM" id="Phobius"/>
    </source>
</evidence>
<dbReference type="EMBL" id="LUGH01000794">
    <property type="protein sequence ID" value="OBZ82761.1"/>
    <property type="molecule type" value="Genomic_DNA"/>
</dbReference>
<reference evidence="2 3" key="1">
    <citation type="submission" date="2016-03" db="EMBL/GenBank/DDBJ databases">
        <title>Choanephora cucurbitarum.</title>
        <authorList>
            <person name="Min B."/>
            <person name="Park H."/>
            <person name="Park J.-H."/>
            <person name="Shin H.-D."/>
            <person name="Choi I.-G."/>
        </authorList>
    </citation>
    <scope>NUCLEOTIDE SEQUENCE [LARGE SCALE GENOMIC DNA]</scope>
    <source>
        <strain evidence="2 3">KUS-F28377</strain>
    </source>
</reference>
<keyword evidence="1" id="KW-0812">Transmembrane</keyword>
<keyword evidence="1" id="KW-1133">Transmembrane helix</keyword>
<dbReference type="OrthoDB" id="2251393at2759"/>